<dbReference type="AlphaFoldDB" id="A0A9P9J0T1"/>
<reference evidence="2" key="1">
    <citation type="journal article" date="2021" name="Nat. Commun.">
        <title>Genetic determinants of endophytism in the Arabidopsis root mycobiome.</title>
        <authorList>
            <person name="Mesny F."/>
            <person name="Miyauchi S."/>
            <person name="Thiergart T."/>
            <person name="Pickel B."/>
            <person name="Atanasova L."/>
            <person name="Karlsson M."/>
            <person name="Huettel B."/>
            <person name="Barry K.W."/>
            <person name="Haridas S."/>
            <person name="Chen C."/>
            <person name="Bauer D."/>
            <person name="Andreopoulos W."/>
            <person name="Pangilinan J."/>
            <person name="LaButti K."/>
            <person name="Riley R."/>
            <person name="Lipzen A."/>
            <person name="Clum A."/>
            <person name="Drula E."/>
            <person name="Henrissat B."/>
            <person name="Kohler A."/>
            <person name="Grigoriev I.V."/>
            <person name="Martin F.M."/>
            <person name="Hacquard S."/>
        </authorList>
    </citation>
    <scope>NUCLEOTIDE SEQUENCE</scope>
    <source>
        <strain evidence="2">MPI-CAGE-CH-0243</strain>
    </source>
</reference>
<feature type="region of interest" description="Disordered" evidence="1">
    <location>
        <begin position="138"/>
        <end position="180"/>
    </location>
</feature>
<name>A0A9P9J0T1_9PLEO</name>
<sequence length="625" mass="67162">MYRPSGCGAVDMRYAAAGDDSAAGPWPGAGERKCMCYGAVVVCGRRHAGGRGEFRGEGEGTRQGSAAAMAELDWMDSLRLGLASPGGEVGESVTVERCMREGKERSWPWRGGKEWEKSKRARFGNGFLSASVCSKVCSKGNSHQSGPASSKGASHAANGKSDQRKSQPRHGSPTATNPWQLQVLEELPRGYGLDCPEVARTGAGAGRSRQEQAVGRRWAGERRGGQPSKQAVGRSESSATNSRLALPGQSTLPGRVMTSHNSLTLRVHSSIHCPSTVRYPTPATHNPLKLAHARIPPPDHFGRWADGQERQSQHKVQLDGSNSTPSYAIQAHAARLPVSISTLVALPLGFSASRTCTSSVPAMRRSNNAVVTQPLPEPAPALPPPVLRRPTQVRSGQVKSSPVSRGAAQSIVMARRVTPQRQRRNGNCCNQHTRPHVPGQHPTPKDAPSGLAPAGSACRACAELARPHCHCQRQCQRHSPAFSLARARGAPRPYHAPASLTDFLISDFCWPPEPAEHDLAIMSPASARVVSCTPSHLIPSLPLGKDTSSMTADTAYVPRLELCLSCGPFLTHHPCCELGTTKRERGEKRKRKKSTNTLAHFLFHRRLLVIAGGCWWTESASDETA</sequence>
<dbReference type="EMBL" id="JAGMWT010000001">
    <property type="protein sequence ID" value="KAH7139171.1"/>
    <property type="molecule type" value="Genomic_DNA"/>
</dbReference>
<evidence type="ECO:0000313" key="3">
    <source>
        <dbReference type="Proteomes" id="UP000700596"/>
    </source>
</evidence>
<gene>
    <name evidence="2" type="ORF">B0J11DRAFT_588846</name>
</gene>
<feature type="region of interest" description="Disordered" evidence="1">
    <location>
        <begin position="198"/>
        <end position="255"/>
    </location>
</feature>
<dbReference type="Proteomes" id="UP000700596">
    <property type="component" value="Unassembled WGS sequence"/>
</dbReference>
<comment type="caution">
    <text evidence="2">The sequence shown here is derived from an EMBL/GenBank/DDBJ whole genome shotgun (WGS) entry which is preliminary data.</text>
</comment>
<accession>A0A9P9J0T1</accession>
<feature type="compositionally biased region" description="Polar residues" evidence="1">
    <location>
        <begin position="139"/>
        <end position="152"/>
    </location>
</feature>
<evidence type="ECO:0000313" key="2">
    <source>
        <dbReference type="EMBL" id="KAH7139171.1"/>
    </source>
</evidence>
<evidence type="ECO:0000256" key="1">
    <source>
        <dbReference type="SAM" id="MobiDB-lite"/>
    </source>
</evidence>
<organism evidence="2 3">
    <name type="scientific">Dendryphion nanum</name>
    <dbReference type="NCBI Taxonomy" id="256645"/>
    <lineage>
        <taxon>Eukaryota</taxon>
        <taxon>Fungi</taxon>
        <taxon>Dikarya</taxon>
        <taxon>Ascomycota</taxon>
        <taxon>Pezizomycotina</taxon>
        <taxon>Dothideomycetes</taxon>
        <taxon>Pleosporomycetidae</taxon>
        <taxon>Pleosporales</taxon>
        <taxon>Torulaceae</taxon>
        <taxon>Dendryphion</taxon>
    </lineage>
</organism>
<feature type="compositionally biased region" description="Polar residues" evidence="1">
    <location>
        <begin position="235"/>
        <end position="255"/>
    </location>
</feature>
<feature type="region of interest" description="Disordered" evidence="1">
    <location>
        <begin position="419"/>
        <end position="452"/>
    </location>
</feature>
<keyword evidence="3" id="KW-1185">Reference proteome</keyword>
<protein>
    <submittedName>
        <fullName evidence="2">Uncharacterized protein</fullName>
    </submittedName>
</protein>
<proteinExistence type="predicted"/>